<evidence type="ECO:0000256" key="1">
    <source>
        <dbReference type="ARBA" id="ARBA00022723"/>
    </source>
</evidence>
<evidence type="ECO:0000256" key="2">
    <source>
        <dbReference type="ARBA" id="ARBA00022833"/>
    </source>
</evidence>
<evidence type="ECO:0000256" key="7">
    <source>
        <dbReference type="SAM" id="MobiDB-lite"/>
    </source>
</evidence>
<dbReference type="InterPro" id="IPR036864">
    <property type="entry name" value="Zn2-C6_fun-type_DNA-bd_sf"/>
</dbReference>
<dbReference type="InterPro" id="IPR052478">
    <property type="entry name" value="Metabolite_Synth_Reg"/>
</dbReference>
<proteinExistence type="predicted"/>
<gene>
    <name evidence="9" type="ORF">PENSTE_c032G09769</name>
</gene>
<feature type="compositionally biased region" description="Polar residues" evidence="7">
    <location>
        <begin position="73"/>
        <end position="82"/>
    </location>
</feature>
<name>A0A1V6SLG1_9EURO</name>
<dbReference type="GO" id="GO:0003677">
    <property type="term" value="F:DNA binding"/>
    <property type="evidence" value="ECO:0007669"/>
    <property type="project" value="UniProtKB-KW"/>
</dbReference>
<keyword evidence="10" id="KW-1185">Reference proteome</keyword>
<dbReference type="GO" id="GO:0008270">
    <property type="term" value="F:zinc ion binding"/>
    <property type="evidence" value="ECO:0007669"/>
    <property type="project" value="InterPro"/>
</dbReference>
<dbReference type="Pfam" id="PF00172">
    <property type="entry name" value="Zn_clus"/>
    <property type="match status" value="1"/>
</dbReference>
<organism evidence="9 10">
    <name type="scientific">Penicillium steckii</name>
    <dbReference type="NCBI Taxonomy" id="303698"/>
    <lineage>
        <taxon>Eukaryota</taxon>
        <taxon>Fungi</taxon>
        <taxon>Dikarya</taxon>
        <taxon>Ascomycota</taxon>
        <taxon>Pezizomycotina</taxon>
        <taxon>Eurotiomycetes</taxon>
        <taxon>Eurotiomycetidae</taxon>
        <taxon>Eurotiales</taxon>
        <taxon>Aspergillaceae</taxon>
        <taxon>Penicillium</taxon>
    </lineage>
</organism>
<dbReference type="GO" id="GO:0006351">
    <property type="term" value="P:DNA-templated transcription"/>
    <property type="evidence" value="ECO:0007669"/>
    <property type="project" value="InterPro"/>
</dbReference>
<evidence type="ECO:0000256" key="6">
    <source>
        <dbReference type="ARBA" id="ARBA00023242"/>
    </source>
</evidence>
<reference evidence="10" key="1">
    <citation type="journal article" date="2017" name="Nat. Microbiol.">
        <title>Global analysis of biosynthetic gene clusters reveals vast potential of secondary metabolite production in Penicillium species.</title>
        <authorList>
            <person name="Nielsen J.C."/>
            <person name="Grijseels S."/>
            <person name="Prigent S."/>
            <person name="Ji B."/>
            <person name="Dainat J."/>
            <person name="Nielsen K.F."/>
            <person name="Frisvad J.C."/>
            <person name="Workman M."/>
            <person name="Nielsen J."/>
        </authorList>
    </citation>
    <scope>NUCLEOTIDE SEQUENCE [LARGE SCALE GENOMIC DNA]</scope>
    <source>
        <strain evidence="10">IBT 24891</strain>
    </source>
</reference>
<protein>
    <recommendedName>
        <fullName evidence="8">Zn(2)-C6 fungal-type domain-containing protein</fullName>
    </recommendedName>
</protein>
<keyword evidence="6" id="KW-0539">Nucleus</keyword>
<accession>A0A1V6SLG1</accession>
<keyword evidence="2" id="KW-0862">Zinc</keyword>
<dbReference type="CDD" id="cd00067">
    <property type="entry name" value="GAL4"/>
    <property type="match status" value="1"/>
</dbReference>
<keyword evidence="5" id="KW-0804">Transcription</keyword>
<evidence type="ECO:0000256" key="3">
    <source>
        <dbReference type="ARBA" id="ARBA00023015"/>
    </source>
</evidence>
<evidence type="ECO:0000313" key="10">
    <source>
        <dbReference type="Proteomes" id="UP000191285"/>
    </source>
</evidence>
<dbReference type="EMBL" id="MLKD01000032">
    <property type="protein sequence ID" value="OQE14887.1"/>
    <property type="molecule type" value="Genomic_DNA"/>
</dbReference>
<dbReference type="AlphaFoldDB" id="A0A1V6SLG1"/>
<keyword evidence="1" id="KW-0479">Metal-binding</keyword>
<keyword evidence="4" id="KW-0238">DNA-binding</keyword>
<dbReference type="Proteomes" id="UP000191285">
    <property type="component" value="Unassembled WGS sequence"/>
</dbReference>
<evidence type="ECO:0000259" key="8">
    <source>
        <dbReference type="PROSITE" id="PS50048"/>
    </source>
</evidence>
<dbReference type="PANTHER" id="PTHR31779">
    <property type="entry name" value="2-NITROPROPANE DIOXYGENASE FAMILY, PUTATIVE (AFU_ORTHOLOGUE AFUA_2G17430)-RELATED"/>
    <property type="match status" value="1"/>
</dbReference>
<dbReference type="SMART" id="SM00066">
    <property type="entry name" value="GAL4"/>
    <property type="match status" value="1"/>
</dbReference>
<dbReference type="PROSITE" id="PS50048">
    <property type="entry name" value="ZN2_CY6_FUNGAL_2"/>
    <property type="match status" value="1"/>
</dbReference>
<dbReference type="CDD" id="cd12148">
    <property type="entry name" value="fungal_TF_MHR"/>
    <property type="match status" value="1"/>
</dbReference>
<dbReference type="SUPFAM" id="SSF57701">
    <property type="entry name" value="Zn2/Cys6 DNA-binding domain"/>
    <property type="match status" value="1"/>
</dbReference>
<dbReference type="InterPro" id="IPR001138">
    <property type="entry name" value="Zn2Cys6_DnaBD"/>
</dbReference>
<keyword evidence="3" id="KW-0805">Transcription regulation</keyword>
<feature type="domain" description="Zn(2)-C6 fungal-type" evidence="8">
    <location>
        <begin position="13"/>
        <end position="42"/>
    </location>
</feature>
<dbReference type="Gene3D" id="4.10.240.10">
    <property type="entry name" value="Zn(2)-C6 fungal-type DNA-binding domain"/>
    <property type="match status" value="1"/>
</dbReference>
<dbReference type="Pfam" id="PF04082">
    <property type="entry name" value="Fungal_trans"/>
    <property type="match status" value="1"/>
</dbReference>
<evidence type="ECO:0000256" key="5">
    <source>
        <dbReference type="ARBA" id="ARBA00023163"/>
    </source>
</evidence>
<feature type="compositionally biased region" description="Basic and acidic residues" evidence="7">
    <location>
        <begin position="62"/>
        <end position="72"/>
    </location>
</feature>
<evidence type="ECO:0000313" key="9">
    <source>
        <dbReference type="EMBL" id="OQE14887.1"/>
    </source>
</evidence>
<dbReference type="OrthoDB" id="9986881at2759"/>
<feature type="compositionally biased region" description="Basic and acidic residues" evidence="7">
    <location>
        <begin position="99"/>
        <end position="113"/>
    </location>
</feature>
<dbReference type="InterPro" id="IPR007219">
    <property type="entry name" value="XnlR_reg_dom"/>
</dbReference>
<dbReference type="GO" id="GO:0000981">
    <property type="term" value="F:DNA-binding transcription factor activity, RNA polymerase II-specific"/>
    <property type="evidence" value="ECO:0007669"/>
    <property type="project" value="InterPro"/>
</dbReference>
<dbReference type="GO" id="GO:0009410">
    <property type="term" value="P:response to xenobiotic stimulus"/>
    <property type="evidence" value="ECO:0007669"/>
    <property type="project" value="TreeGrafter"/>
</dbReference>
<comment type="caution">
    <text evidence="9">The sequence shown here is derived from an EMBL/GenBank/DDBJ whole genome shotgun (WGS) entry which is preliminary data.</text>
</comment>
<dbReference type="PANTHER" id="PTHR31779:SF5">
    <property type="entry name" value="ZN(II)2CYS6 TRANSCRIPTION FACTOR (EUROFUNG)"/>
    <property type="match status" value="1"/>
</dbReference>
<evidence type="ECO:0000256" key="4">
    <source>
        <dbReference type="ARBA" id="ARBA00023125"/>
    </source>
</evidence>
<feature type="region of interest" description="Disordered" evidence="7">
    <location>
        <begin position="44"/>
        <end position="113"/>
    </location>
</feature>
<sequence length="655" mass="71979">MAEAVPRKRSRAACISCQSRKRKCSGDQPCTSCARSGILCQFNPTPRKKQNRVSRGNDLSAPEERQLTEDWQKAQSNPTSSIGDAAASVASPISYTRSNDARPAESRPKDLRNSLRLGNRSLEANSGASFVRKLGLRIDPARAPRLHLFAWNVGERKQSPDRALSGTAAPITNTLSQAQMLGLAAIYFEKVHPCYAFLDRETLLSRIVQTWSNKASTVSDEPFESVLCGIATLAYLFSQREIIDIETKLAEDARVILEKSVLCGKPPSVDTITGWVLRTAYLRMTASPHAAWMASCTLMHLIEAGGLHLQASDSTPTGLIHAPAKSNAGQSNFNQNGNLPSKSDLDTRRRLFGMARHLNTWISFDIGRSRVVLHGATSEPQTQTQARTSTEEEKDLFHLLPLSESLDPTGPSPQDLPDLETALTSVLSPLYSEPSLILVQCNLMLCIYRRARALNPNAPLHADLQDRILELASRALIAARKMVASLCPWHQVANVPFQVVCTLLAIDNRPALGLLPDAMQTLREVQAAYDTSVMREAYSTAYLLVALHQRRKEDDTRALAEVLRANASAAGDVNYNMNDPERDDMSRGLPSEISAQQEMSSAPQATSNLQLQQVAADADFAWLGDLMIDMPSLQNFDLEQFLGTTVPWPLPEMGI</sequence>